<dbReference type="AlphaFoldDB" id="A0A8N4F0N1"/>
<keyword evidence="1" id="KW-0479">Metal-binding</keyword>
<feature type="region of interest" description="Disordered" evidence="2">
    <location>
        <begin position="104"/>
        <end position="125"/>
    </location>
</feature>
<evidence type="ECO:0000256" key="1">
    <source>
        <dbReference type="PROSITE-ProRule" id="PRU00325"/>
    </source>
</evidence>
<keyword evidence="1" id="KW-0862">Zinc</keyword>
<organism evidence="4 5">
    <name type="scientific">Elaeis guineensis var. tenera</name>
    <name type="common">Oil palm</name>
    <dbReference type="NCBI Taxonomy" id="51953"/>
    <lineage>
        <taxon>Eukaryota</taxon>
        <taxon>Viridiplantae</taxon>
        <taxon>Streptophyta</taxon>
        <taxon>Embryophyta</taxon>
        <taxon>Tracheophyta</taxon>
        <taxon>Spermatophyta</taxon>
        <taxon>Magnoliopsida</taxon>
        <taxon>Liliopsida</taxon>
        <taxon>Arecaceae</taxon>
        <taxon>Arecoideae</taxon>
        <taxon>Cocoseae</taxon>
        <taxon>Elaeidinae</taxon>
        <taxon>Elaeis</taxon>
    </lineage>
</organism>
<dbReference type="GO" id="GO:0008270">
    <property type="term" value="F:zinc ion binding"/>
    <property type="evidence" value="ECO:0007669"/>
    <property type="project" value="UniProtKB-KW"/>
</dbReference>
<dbReference type="InterPro" id="IPR007527">
    <property type="entry name" value="Znf_SWIM"/>
</dbReference>
<dbReference type="PANTHER" id="PTHR33977:SF4">
    <property type="entry name" value="SWIM-TYPE DOMAIN-CONTAINING PROTEIN"/>
    <property type="match status" value="1"/>
</dbReference>
<gene>
    <name evidence="5" type="primary">LOC105047737</name>
</gene>
<keyword evidence="4" id="KW-1185">Reference proteome</keyword>
<feature type="domain" description="SWIM-type" evidence="3">
    <location>
        <begin position="576"/>
        <end position="610"/>
    </location>
</feature>
<reference evidence="5" key="1">
    <citation type="submission" date="2025-08" db="UniProtKB">
        <authorList>
            <consortium name="RefSeq"/>
        </authorList>
    </citation>
    <scope>IDENTIFICATION</scope>
</reference>
<evidence type="ECO:0000313" key="5">
    <source>
        <dbReference type="RefSeq" id="XP_029121164.1"/>
    </source>
</evidence>
<proteinExistence type="predicted"/>
<keyword evidence="1" id="KW-0863">Zinc-finger</keyword>
<evidence type="ECO:0000313" key="4">
    <source>
        <dbReference type="Proteomes" id="UP000504607"/>
    </source>
</evidence>
<dbReference type="KEGG" id="egu:105047737"/>
<dbReference type="RefSeq" id="XP_029121164.1">
    <property type="nucleotide sequence ID" value="XM_029265331.1"/>
</dbReference>
<dbReference type="PROSITE" id="PS50966">
    <property type="entry name" value="ZF_SWIM"/>
    <property type="match status" value="1"/>
</dbReference>
<dbReference type="OrthoDB" id="1886636at2759"/>
<dbReference type="PANTHER" id="PTHR33977">
    <property type="entry name" value="ZINC ION BINDING PROTEIN"/>
    <property type="match status" value="1"/>
</dbReference>
<accession>A0A8N4F0N1</accession>
<evidence type="ECO:0000256" key="2">
    <source>
        <dbReference type="SAM" id="MobiDB-lite"/>
    </source>
</evidence>
<feature type="compositionally biased region" description="Polar residues" evidence="2">
    <location>
        <begin position="106"/>
        <end position="116"/>
    </location>
</feature>
<protein>
    <submittedName>
        <fullName evidence="5">Uncharacterized protein LOC105047737 isoform X1</fullName>
    </submittedName>
</protein>
<name>A0A8N4F0N1_ELAGV</name>
<dbReference type="Proteomes" id="UP000504607">
    <property type="component" value="Chromosome 6"/>
</dbReference>
<evidence type="ECO:0000259" key="3">
    <source>
        <dbReference type="PROSITE" id="PS50966"/>
    </source>
</evidence>
<sequence length="690" mass="80171">MPRMEDILNLPVQDPPLFEFSAANLNWIKVDGGRQGGDDIALIPFSRVDDFVKGESSNAECPASFRIESRRKRSEGTVTKPRIDAYIEYTLYWCSYGPEDYRRSESSNSDCPNNKPLSGKGSRPGRRHMMRGCLCHFTVKRLYGRPLLALIIYNQQNHVDKTGAPCHGLLDMDAVGTRAMYAPWISDGLRQKIICMLYVGMSLDNIIQHHVEMVERHGGPRNRDDFLTRNDVRNIERVILHSTYKLHADDALSLDMWVQRHQKYVFFFRGNCEMEPFVLGIQTEWQLQQMLHYGHNGCVALHSSFGLKKLRHPLHTLLVFDSCQNAIPVAWVINSSFDGPYIHNWIDALVERARAKHHRWRPNSFLVDDPSPDVFIIRETFQCQVFLCLWHVRRAWFKGLLKKCFNFDVQKEIFRLLGHILYCPKSGQNVMDIIEEFMQIFIDQHEFMEYFKKRWLTRIDMWIAAVGTLPVSKQELDAAIESYHLKLKSKLLSDVHANSWHRVDWLVHTLTTEFHSIYWFHKYTEECGPLRNHMEEFLPTNSWYRALQIPDLDVLLDEEDLHPSKVVSQSDRSLAYTIWNPGSEFSICDCPWSRMGNLCEHVIKVGIFCRNQQHHLKGLEDLSNGALLQPSSALDASAFFHENISPQTSMPREQILGTRRQRTLSRQLNNGGLQLDFLGRNTCKYSGSNW</sequence>